<evidence type="ECO:0000313" key="1">
    <source>
        <dbReference type="EMBL" id="PNJ08099.1"/>
    </source>
</evidence>
<gene>
    <name evidence="1" type="ORF">CR201_G0050885</name>
</gene>
<feature type="non-terminal residue" evidence="1">
    <location>
        <position position="1"/>
    </location>
</feature>
<organism evidence="1">
    <name type="scientific">Pongo abelii</name>
    <name type="common">Sumatran orangutan</name>
    <name type="synonym">Pongo pygmaeus abelii</name>
    <dbReference type="NCBI Taxonomy" id="9601"/>
    <lineage>
        <taxon>Eukaryota</taxon>
        <taxon>Metazoa</taxon>
        <taxon>Chordata</taxon>
        <taxon>Craniata</taxon>
        <taxon>Vertebrata</taxon>
        <taxon>Euteleostomi</taxon>
        <taxon>Mammalia</taxon>
        <taxon>Eutheria</taxon>
        <taxon>Euarchontoglires</taxon>
        <taxon>Primates</taxon>
        <taxon>Haplorrhini</taxon>
        <taxon>Catarrhini</taxon>
        <taxon>Hominidae</taxon>
        <taxon>Pongo</taxon>
    </lineage>
</organism>
<name>A0A2J8RHV1_PONAB</name>
<dbReference type="EMBL" id="NDHI03003691">
    <property type="protein sequence ID" value="PNJ08099.1"/>
    <property type="molecule type" value="Genomic_DNA"/>
</dbReference>
<sequence>ATTYTHCRLNCPGGPAQLQALAHRCATWDRGACGVQW</sequence>
<dbReference type="AlphaFoldDB" id="A0A2J8RHV1"/>
<accession>A0A2J8RHV1</accession>
<comment type="caution">
    <text evidence="1">The sequence shown here is derived from an EMBL/GenBank/DDBJ whole genome shotgun (WGS) entry which is preliminary data.</text>
</comment>
<protein>
    <submittedName>
        <fullName evidence="1">RECQL4 isoform 3</fullName>
    </submittedName>
</protein>
<feature type="non-terminal residue" evidence="1">
    <location>
        <position position="37"/>
    </location>
</feature>
<reference evidence="1" key="1">
    <citation type="submission" date="2017-12" db="EMBL/GenBank/DDBJ databases">
        <title>High-resolution comparative analysis of great ape genomes.</title>
        <authorList>
            <person name="Pollen A."/>
            <person name="Hastie A."/>
            <person name="Hormozdiari F."/>
            <person name="Dougherty M."/>
            <person name="Liu R."/>
            <person name="Chaisson M."/>
            <person name="Hoppe E."/>
            <person name="Hill C."/>
            <person name="Pang A."/>
            <person name="Hillier L."/>
            <person name="Baker C."/>
            <person name="Armstrong J."/>
            <person name="Shendure J."/>
            <person name="Paten B."/>
            <person name="Wilson R."/>
            <person name="Chao H."/>
            <person name="Schneider V."/>
            <person name="Ventura M."/>
            <person name="Kronenberg Z."/>
            <person name="Murali S."/>
            <person name="Gordon D."/>
            <person name="Cantsilieris S."/>
            <person name="Munson K."/>
            <person name="Nelson B."/>
            <person name="Raja A."/>
            <person name="Underwood J."/>
            <person name="Diekhans M."/>
            <person name="Fiddes I."/>
            <person name="Haussler D."/>
            <person name="Eichler E."/>
        </authorList>
    </citation>
    <scope>NUCLEOTIDE SEQUENCE [LARGE SCALE GENOMIC DNA]</scope>
    <source>
        <strain evidence="1">Susie</strain>
    </source>
</reference>
<proteinExistence type="predicted"/>